<dbReference type="Proteomes" id="UP001310594">
    <property type="component" value="Unassembled WGS sequence"/>
</dbReference>
<gene>
    <name evidence="3" type="ORF">LTR97_004181</name>
</gene>
<organism evidence="3 4">
    <name type="scientific">Elasticomyces elasticus</name>
    <dbReference type="NCBI Taxonomy" id="574655"/>
    <lineage>
        <taxon>Eukaryota</taxon>
        <taxon>Fungi</taxon>
        <taxon>Dikarya</taxon>
        <taxon>Ascomycota</taxon>
        <taxon>Pezizomycotina</taxon>
        <taxon>Dothideomycetes</taxon>
        <taxon>Dothideomycetidae</taxon>
        <taxon>Mycosphaerellales</taxon>
        <taxon>Teratosphaeriaceae</taxon>
        <taxon>Elasticomyces</taxon>
    </lineage>
</organism>
<evidence type="ECO:0000313" key="3">
    <source>
        <dbReference type="EMBL" id="KAK5703232.1"/>
    </source>
</evidence>
<sequence>MATINTTINYYLDAARGGGDTVFRPGTVYDKLRKHDIQAVEVRDIRGQESQYDLDTCGFQLVQHRSIENEFEDEEKIKGDVYAETAELLKTVTGATKVLPFSHIIRRQAYSEALKEAKSKQSLDDIVRSISVAMFAHVDQSYDGAYQVLRDNVSPASDAERLSECRFGIINVWRPIRIPVPREPLGVCDARSVPDEDLVEVFAKLPEKGTGTFENVSKGNGFGLWNVKYNPSHKWYYASGMRPEEVLMIKCFDSKKDGRARRSPHGAFRMDGQDERAPARESIEVRCLVFWEDQRSE</sequence>
<reference evidence="3" key="1">
    <citation type="submission" date="2023-08" db="EMBL/GenBank/DDBJ databases">
        <title>Black Yeasts Isolated from many extreme environments.</title>
        <authorList>
            <person name="Coleine C."/>
            <person name="Stajich J.E."/>
            <person name="Selbmann L."/>
        </authorList>
    </citation>
    <scope>NUCLEOTIDE SEQUENCE</scope>
    <source>
        <strain evidence="3">CCFEE 5810</strain>
    </source>
</reference>
<dbReference type="GO" id="GO:0016491">
    <property type="term" value="F:oxidoreductase activity"/>
    <property type="evidence" value="ECO:0007669"/>
    <property type="project" value="UniProtKB-KW"/>
</dbReference>
<dbReference type="PANTHER" id="PTHR34598">
    <property type="entry name" value="BLL6449 PROTEIN"/>
    <property type="match status" value="1"/>
</dbReference>
<evidence type="ECO:0008006" key="5">
    <source>
        <dbReference type="Google" id="ProtNLM"/>
    </source>
</evidence>
<dbReference type="PANTHER" id="PTHR34598:SF3">
    <property type="entry name" value="OXIDOREDUCTASE AN1597"/>
    <property type="match status" value="1"/>
</dbReference>
<proteinExistence type="inferred from homology"/>
<evidence type="ECO:0000313" key="4">
    <source>
        <dbReference type="Proteomes" id="UP001310594"/>
    </source>
</evidence>
<comment type="similarity">
    <text evidence="2">Belongs to the asaB hydroxylase/desaturase family.</text>
</comment>
<evidence type="ECO:0000256" key="1">
    <source>
        <dbReference type="ARBA" id="ARBA00023002"/>
    </source>
</evidence>
<dbReference type="AlphaFoldDB" id="A0AAN7ZPK1"/>
<accession>A0AAN7ZPK1</accession>
<name>A0AAN7ZPK1_9PEZI</name>
<protein>
    <recommendedName>
        <fullName evidence="5">GA4 desaturase family protein</fullName>
    </recommendedName>
</protein>
<keyword evidence="1" id="KW-0560">Oxidoreductase</keyword>
<dbReference type="NCBIfam" id="NF041278">
    <property type="entry name" value="CmcJ_NvfI_EfuI"/>
    <property type="match status" value="1"/>
</dbReference>
<comment type="caution">
    <text evidence="3">The sequence shown here is derived from an EMBL/GenBank/DDBJ whole genome shotgun (WGS) entry which is preliminary data.</text>
</comment>
<evidence type="ECO:0000256" key="2">
    <source>
        <dbReference type="ARBA" id="ARBA00023604"/>
    </source>
</evidence>
<dbReference type="EMBL" id="JAVRQU010000005">
    <property type="protein sequence ID" value="KAK5703232.1"/>
    <property type="molecule type" value="Genomic_DNA"/>
</dbReference>
<dbReference type="InterPro" id="IPR044053">
    <property type="entry name" value="AsaB-like"/>
</dbReference>